<accession>A0ABP9EM14</accession>
<keyword evidence="3" id="KW-1185">Reference proteome</keyword>
<organism evidence="2 3">
    <name type="scientific">Kitasatospora terrestris</name>
    <dbReference type="NCBI Taxonomy" id="258051"/>
    <lineage>
        <taxon>Bacteria</taxon>
        <taxon>Bacillati</taxon>
        <taxon>Actinomycetota</taxon>
        <taxon>Actinomycetes</taxon>
        <taxon>Kitasatosporales</taxon>
        <taxon>Streptomycetaceae</taxon>
        <taxon>Kitasatospora</taxon>
    </lineage>
</organism>
<reference evidence="3" key="1">
    <citation type="journal article" date="2019" name="Int. J. Syst. Evol. Microbiol.">
        <title>The Global Catalogue of Microorganisms (GCM) 10K type strain sequencing project: providing services to taxonomists for standard genome sequencing and annotation.</title>
        <authorList>
            <consortium name="The Broad Institute Genomics Platform"/>
            <consortium name="The Broad Institute Genome Sequencing Center for Infectious Disease"/>
            <person name="Wu L."/>
            <person name="Ma J."/>
        </authorList>
    </citation>
    <scope>NUCLEOTIDE SEQUENCE [LARGE SCALE GENOMIC DNA]</scope>
    <source>
        <strain evidence="3">JCM 13006</strain>
    </source>
</reference>
<protein>
    <submittedName>
        <fullName evidence="2">Uncharacterized protein</fullName>
    </submittedName>
</protein>
<evidence type="ECO:0000256" key="1">
    <source>
        <dbReference type="SAM" id="MobiDB-lite"/>
    </source>
</evidence>
<name>A0ABP9EM14_9ACTN</name>
<evidence type="ECO:0000313" key="3">
    <source>
        <dbReference type="Proteomes" id="UP001501752"/>
    </source>
</evidence>
<evidence type="ECO:0000313" key="2">
    <source>
        <dbReference type="EMBL" id="GAA4882686.1"/>
    </source>
</evidence>
<comment type="caution">
    <text evidence="2">The sequence shown here is derived from an EMBL/GenBank/DDBJ whole genome shotgun (WGS) entry which is preliminary data.</text>
</comment>
<sequence length="120" mass="11977">MRAARGGGREAAAAADVAMGGCGGGDDGLGEAGGRQPFRCPAVVVDQPVGVDGGDRDRVLGAGGDRSGDLVQVVGEQGPPVARKQPAVELPVDEGADPGGSHAGIETERPTQRGRIFRPP</sequence>
<feature type="region of interest" description="Disordered" evidence="1">
    <location>
        <begin position="89"/>
        <end position="120"/>
    </location>
</feature>
<dbReference type="Proteomes" id="UP001501752">
    <property type="component" value="Unassembled WGS sequence"/>
</dbReference>
<dbReference type="EMBL" id="BAABIS010000001">
    <property type="protein sequence ID" value="GAA4882686.1"/>
    <property type="molecule type" value="Genomic_DNA"/>
</dbReference>
<gene>
    <name evidence="2" type="ORF">GCM10023235_73970</name>
</gene>
<proteinExistence type="predicted"/>